<keyword evidence="11 16" id="KW-0067">ATP-binding</keyword>
<feature type="binding site" evidence="16">
    <location>
        <begin position="96"/>
        <end position="99"/>
    </location>
    <ligand>
        <name>substrate</name>
    </ligand>
</feature>
<dbReference type="EC" id="2.7.1.33" evidence="6 16"/>
<evidence type="ECO:0000256" key="2">
    <source>
        <dbReference type="ARBA" id="ARBA00001958"/>
    </source>
</evidence>
<feature type="binding site" evidence="16">
    <location>
        <position position="121"/>
    </location>
    <ligand>
        <name>ATP</name>
        <dbReference type="ChEBI" id="CHEBI:30616"/>
    </ligand>
</feature>
<keyword evidence="16" id="KW-0479">Metal-binding</keyword>
<protein>
    <recommendedName>
        <fullName evidence="15 16">Type III pantothenate kinase</fullName>
        <ecNumber evidence="6 16">2.7.1.33</ecNumber>
    </recommendedName>
    <alternativeName>
        <fullName evidence="16">PanK-III</fullName>
    </alternativeName>
    <alternativeName>
        <fullName evidence="16">Pantothenic acid kinase</fullName>
    </alternativeName>
</protein>
<organism evidence="17 18">
    <name type="scientific">Idiomarina tyrosinivorans</name>
    <dbReference type="NCBI Taxonomy" id="1445662"/>
    <lineage>
        <taxon>Bacteria</taxon>
        <taxon>Pseudomonadati</taxon>
        <taxon>Pseudomonadota</taxon>
        <taxon>Gammaproteobacteria</taxon>
        <taxon>Alteromonadales</taxon>
        <taxon>Idiomarinaceae</taxon>
        <taxon>Idiomarina</taxon>
    </lineage>
</organism>
<keyword evidence="12 16" id="KW-0630">Potassium</keyword>
<feature type="active site" description="Proton acceptor" evidence="16">
    <location>
        <position position="98"/>
    </location>
</feature>
<evidence type="ECO:0000256" key="10">
    <source>
        <dbReference type="ARBA" id="ARBA00022777"/>
    </source>
</evidence>
<feature type="binding site" evidence="16">
    <location>
        <position position="176"/>
    </location>
    <ligand>
        <name>substrate</name>
    </ligand>
</feature>
<comment type="cofactor">
    <cofactor evidence="16">
        <name>NH4(+)</name>
        <dbReference type="ChEBI" id="CHEBI:28938"/>
    </cofactor>
    <cofactor evidence="16">
        <name>K(+)</name>
        <dbReference type="ChEBI" id="CHEBI:29103"/>
    </cofactor>
    <text evidence="16">A monovalent cation. Ammonium or potassium.</text>
</comment>
<dbReference type="UniPathway" id="UPA00241">
    <property type="reaction ID" value="UER00352"/>
</dbReference>
<name>A0A432ZJK7_9GAMM</name>
<dbReference type="GO" id="GO:0004594">
    <property type="term" value="F:pantothenate kinase activity"/>
    <property type="evidence" value="ECO:0007669"/>
    <property type="project" value="UniProtKB-UniRule"/>
</dbReference>
<evidence type="ECO:0000256" key="16">
    <source>
        <dbReference type="HAMAP-Rule" id="MF_01274"/>
    </source>
</evidence>
<evidence type="ECO:0000313" key="18">
    <source>
        <dbReference type="Proteomes" id="UP000287996"/>
    </source>
</evidence>
<keyword evidence="18" id="KW-1185">Reference proteome</keyword>
<evidence type="ECO:0000256" key="6">
    <source>
        <dbReference type="ARBA" id="ARBA00012102"/>
    </source>
</evidence>
<feature type="binding site" evidence="16">
    <location>
        <position position="118"/>
    </location>
    <ligand>
        <name>K(+)</name>
        <dbReference type="ChEBI" id="CHEBI:29103"/>
    </ligand>
</feature>
<gene>
    <name evidence="16" type="primary">coaX</name>
    <name evidence="17" type="ORF">CWI84_10975</name>
</gene>
<comment type="similarity">
    <text evidence="14 16">Belongs to the type III pantothenate kinase family.</text>
</comment>
<dbReference type="Gene3D" id="3.30.420.40">
    <property type="match status" value="2"/>
</dbReference>
<keyword evidence="13 16" id="KW-0173">Coenzyme A biosynthesis</keyword>
<dbReference type="GO" id="GO:0005524">
    <property type="term" value="F:ATP binding"/>
    <property type="evidence" value="ECO:0007669"/>
    <property type="project" value="UniProtKB-UniRule"/>
</dbReference>
<evidence type="ECO:0000256" key="1">
    <source>
        <dbReference type="ARBA" id="ARBA00001206"/>
    </source>
</evidence>
<evidence type="ECO:0000256" key="11">
    <source>
        <dbReference type="ARBA" id="ARBA00022840"/>
    </source>
</evidence>
<evidence type="ECO:0000256" key="7">
    <source>
        <dbReference type="ARBA" id="ARBA00022490"/>
    </source>
</evidence>
<comment type="subcellular location">
    <subcellularLocation>
        <location evidence="3 16">Cytoplasm</location>
    </subcellularLocation>
</comment>
<evidence type="ECO:0000256" key="4">
    <source>
        <dbReference type="ARBA" id="ARBA00005225"/>
    </source>
</evidence>
<comment type="caution">
    <text evidence="17">The sequence shown here is derived from an EMBL/GenBank/DDBJ whole genome shotgun (WGS) entry which is preliminary data.</text>
</comment>
<dbReference type="AlphaFoldDB" id="A0A432ZJK7"/>
<evidence type="ECO:0000256" key="13">
    <source>
        <dbReference type="ARBA" id="ARBA00022993"/>
    </source>
</evidence>
<dbReference type="EMBL" id="PIQH01000011">
    <property type="protein sequence ID" value="RUO78197.1"/>
    <property type="molecule type" value="Genomic_DNA"/>
</dbReference>
<evidence type="ECO:0000256" key="12">
    <source>
        <dbReference type="ARBA" id="ARBA00022958"/>
    </source>
</evidence>
<evidence type="ECO:0000256" key="5">
    <source>
        <dbReference type="ARBA" id="ARBA00011738"/>
    </source>
</evidence>
<evidence type="ECO:0000256" key="3">
    <source>
        <dbReference type="ARBA" id="ARBA00004496"/>
    </source>
</evidence>
<comment type="cofactor">
    <cofactor evidence="2">
        <name>K(+)</name>
        <dbReference type="ChEBI" id="CHEBI:29103"/>
    </cofactor>
</comment>
<dbReference type="RefSeq" id="WP_126842633.1">
    <property type="nucleotide sequence ID" value="NZ_PIQH01000011.1"/>
</dbReference>
<dbReference type="GO" id="GO:0015937">
    <property type="term" value="P:coenzyme A biosynthetic process"/>
    <property type="evidence" value="ECO:0007669"/>
    <property type="project" value="UniProtKB-UniRule"/>
</dbReference>
<dbReference type="GO" id="GO:0046872">
    <property type="term" value="F:metal ion binding"/>
    <property type="evidence" value="ECO:0007669"/>
    <property type="project" value="UniProtKB-KW"/>
</dbReference>
<keyword evidence="8 16" id="KW-0808">Transferase</keyword>
<evidence type="ECO:0000256" key="14">
    <source>
        <dbReference type="ARBA" id="ARBA00038036"/>
    </source>
</evidence>
<dbReference type="InterPro" id="IPR043129">
    <property type="entry name" value="ATPase_NBD"/>
</dbReference>
<dbReference type="HAMAP" id="MF_01274">
    <property type="entry name" value="Pantothen_kinase_3"/>
    <property type="match status" value="1"/>
</dbReference>
<comment type="catalytic activity">
    <reaction evidence="1 16">
        <text>(R)-pantothenate + ATP = (R)-4'-phosphopantothenate + ADP + H(+)</text>
        <dbReference type="Rhea" id="RHEA:16373"/>
        <dbReference type="ChEBI" id="CHEBI:10986"/>
        <dbReference type="ChEBI" id="CHEBI:15378"/>
        <dbReference type="ChEBI" id="CHEBI:29032"/>
        <dbReference type="ChEBI" id="CHEBI:30616"/>
        <dbReference type="ChEBI" id="CHEBI:456216"/>
        <dbReference type="EC" id="2.7.1.33"/>
    </reaction>
</comment>
<dbReference type="Pfam" id="PF03309">
    <property type="entry name" value="Pan_kinase"/>
    <property type="match status" value="1"/>
</dbReference>
<dbReference type="GO" id="GO:0005737">
    <property type="term" value="C:cytoplasm"/>
    <property type="evidence" value="ECO:0007669"/>
    <property type="project" value="UniProtKB-SubCell"/>
</dbReference>
<accession>A0A432ZJK7</accession>
<dbReference type="OrthoDB" id="9781305at2"/>
<evidence type="ECO:0000313" key="17">
    <source>
        <dbReference type="EMBL" id="RUO78197.1"/>
    </source>
</evidence>
<comment type="subunit">
    <text evidence="5 16">Homodimer.</text>
</comment>
<dbReference type="PANTHER" id="PTHR34265:SF1">
    <property type="entry name" value="TYPE III PANTOTHENATE KINASE"/>
    <property type="match status" value="1"/>
</dbReference>
<evidence type="ECO:0000256" key="8">
    <source>
        <dbReference type="ARBA" id="ARBA00022679"/>
    </source>
</evidence>
<evidence type="ECO:0000256" key="9">
    <source>
        <dbReference type="ARBA" id="ARBA00022741"/>
    </source>
</evidence>
<dbReference type="PANTHER" id="PTHR34265">
    <property type="entry name" value="TYPE III PANTOTHENATE KINASE"/>
    <property type="match status" value="1"/>
</dbReference>
<keyword evidence="10 16" id="KW-0418">Kinase</keyword>
<proteinExistence type="inferred from homology"/>
<comment type="function">
    <text evidence="16">Catalyzes the phosphorylation of pantothenate (Pan), the first step in CoA biosynthesis.</text>
</comment>
<dbReference type="Proteomes" id="UP000287996">
    <property type="component" value="Unassembled WGS sequence"/>
</dbReference>
<dbReference type="InterPro" id="IPR004619">
    <property type="entry name" value="Type_III_PanK"/>
</dbReference>
<evidence type="ECO:0000256" key="15">
    <source>
        <dbReference type="ARBA" id="ARBA00040883"/>
    </source>
</evidence>
<keyword evidence="7 16" id="KW-0963">Cytoplasm</keyword>
<dbReference type="SUPFAM" id="SSF53067">
    <property type="entry name" value="Actin-like ATPase domain"/>
    <property type="match status" value="2"/>
</dbReference>
<sequence length="264" mass="28765">MILCLDAGNSSLKLVTYADGSVLERQQWHYSADSSALQNWLQTIVAKVQVILGSCVANADTQAFIEAIVNEPIHWATSTSECSGVVNAYAQPENLGVDRWLTLLASHCALQQPTLTIDHGTALTFDWLTAAGQHLGGWITPGERLMRNSLNTATSRVRTGLENNAENATLAPAVNTQAGVSLGIYAALTGAVRQAINTSEQCFGTRRFAIVETGPTSLCQPLSYDADYYYKKDLVTLGLLLWGQSQDLLDLTDIEISRLFNWKE</sequence>
<feature type="binding site" evidence="16">
    <location>
        <begin position="6"/>
        <end position="13"/>
    </location>
    <ligand>
        <name>ATP</name>
        <dbReference type="ChEBI" id="CHEBI:30616"/>
    </ligand>
</feature>
<dbReference type="NCBIfam" id="TIGR00671">
    <property type="entry name" value="baf"/>
    <property type="match status" value="1"/>
</dbReference>
<reference evidence="17 18" key="1">
    <citation type="journal article" date="2011" name="Front. Microbiol.">
        <title>Genomic signatures of strain selection and enhancement in Bacillus atrophaeus var. globigii, a historical biowarfare simulant.</title>
        <authorList>
            <person name="Gibbons H.S."/>
            <person name="Broomall S.M."/>
            <person name="McNew L.A."/>
            <person name="Daligault H."/>
            <person name="Chapman C."/>
            <person name="Bruce D."/>
            <person name="Karavis M."/>
            <person name="Krepps M."/>
            <person name="McGregor P.A."/>
            <person name="Hong C."/>
            <person name="Park K.H."/>
            <person name="Akmal A."/>
            <person name="Feldman A."/>
            <person name="Lin J.S."/>
            <person name="Chang W.E."/>
            <person name="Higgs B.W."/>
            <person name="Demirev P."/>
            <person name="Lindquist J."/>
            <person name="Liem A."/>
            <person name="Fochler E."/>
            <person name="Read T.D."/>
            <person name="Tapia R."/>
            <person name="Johnson S."/>
            <person name="Bishop-Lilly K.A."/>
            <person name="Detter C."/>
            <person name="Han C."/>
            <person name="Sozhamannan S."/>
            <person name="Rosenzweig C.N."/>
            <person name="Skowronski E.W."/>
        </authorList>
    </citation>
    <scope>NUCLEOTIDE SEQUENCE [LARGE SCALE GENOMIC DNA]</scope>
    <source>
        <strain evidence="17 18">CC-PW-9</strain>
    </source>
</reference>
<keyword evidence="9 16" id="KW-0547">Nucleotide-binding</keyword>
<feature type="binding site" evidence="16">
    <location>
        <position position="89"/>
    </location>
    <ligand>
        <name>substrate</name>
    </ligand>
</feature>
<comment type="pathway">
    <text evidence="4 16">Cofactor biosynthesis; coenzyme A biosynthesis; CoA from (R)-pantothenate: step 1/5.</text>
</comment>